<dbReference type="OrthoDB" id="7063246at2"/>
<dbReference type="InterPro" id="IPR052521">
    <property type="entry name" value="Cell_div_SPOR-domain"/>
</dbReference>
<dbReference type="InterPro" id="IPR036680">
    <property type="entry name" value="SPOR-like_sf"/>
</dbReference>
<protein>
    <submittedName>
        <fullName evidence="4">Cell division protein FtsN</fullName>
    </submittedName>
</protein>
<feature type="region of interest" description="Disordered" evidence="1">
    <location>
        <begin position="47"/>
        <end position="134"/>
    </location>
</feature>
<sequence>MIVTQRGGTVLGFIVGVVVGLGLALAVAVYVMRVPVPFVDRGVVRKAEPEPPKAPNWNPNAPLAGRAGAITPAAPASAADPSQASPAPAAAPVTPPAAPPAAEAAARKDKETTPRESASPPAAKPAPGGDPIGELARERGAAAEPFSYFVQAGAFRSAEEAEAQRAKLGLQGIEAKVSEREQAGRTVYRVRVGPFDTRDAAERLKQRLDAGGFDAAIVRVQR</sequence>
<organism evidence="4 5">
    <name type="scientific">Tibeticola sediminis</name>
    <dbReference type="NCBI Taxonomy" id="1917811"/>
    <lineage>
        <taxon>Bacteria</taxon>
        <taxon>Pseudomonadati</taxon>
        <taxon>Pseudomonadota</taxon>
        <taxon>Betaproteobacteria</taxon>
        <taxon>Burkholderiales</taxon>
        <taxon>Comamonadaceae</taxon>
        <taxon>Tibeticola</taxon>
    </lineage>
</organism>
<feature type="compositionally biased region" description="Low complexity" evidence="1">
    <location>
        <begin position="55"/>
        <end position="92"/>
    </location>
</feature>
<keyword evidence="4" id="KW-0131">Cell cycle</keyword>
<evidence type="ECO:0000259" key="3">
    <source>
        <dbReference type="PROSITE" id="PS51724"/>
    </source>
</evidence>
<keyword evidence="2" id="KW-0472">Membrane</keyword>
<keyword evidence="5" id="KW-1185">Reference proteome</keyword>
<dbReference type="GO" id="GO:0032153">
    <property type="term" value="C:cell division site"/>
    <property type="evidence" value="ECO:0007669"/>
    <property type="project" value="TreeGrafter"/>
</dbReference>
<dbReference type="GO" id="GO:0042834">
    <property type="term" value="F:peptidoglycan binding"/>
    <property type="evidence" value="ECO:0007669"/>
    <property type="project" value="InterPro"/>
</dbReference>
<dbReference type="GO" id="GO:0032506">
    <property type="term" value="P:cytokinetic process"/>
    <property type="evidence" value="ECO:0007669"/>
    <property type="project" value="TreeGrafter"/>
</dbReference>
<evidence type="ECO:0000313" key="5">
    <source>
        <dbReference type="Proteomes" id="UP000272193"/>
    </source>
</evidence>
<gene>
    <name evidence="4" type="ORF">EDC62_1857</name>
</gene>
<dbReference type="PANTHER" id="PTHR38687">
    <property type="entry name" value="CELL DIVISION PROTEIN DEDD-RELATED"/>
    <property type="match status" value="1"/>
</dbReference>
<dbReference type="GO" id="GO:0030428">
    <property type="term" value="C:cell septum"/>
    <property type="evidence" value="ECO:0007669"/>
    <property type="project" value="TreeGrafter"/>
</dbReference>
<proteinExistence type="predicted"/>
<dbReference type="SUPFAM" id="SSF110997">
    <property type="entry name" value="Sporulation related repeat"/>
    <property type="match status" value="1"/>
</dbReference>
<evidence type="ECO:0000256" key="2">
    <source>
        <dbReference type="SAM" id="Phobius"/>
    </source>
</evidence>
<dbReference type="AlphaFoldDB" id="A0A3N4U7R7"/>
<dbReference type="InterPro" id="IPR007730">
    <property type="entry name" value="SPOR-like_dom"/>
</dbReference>
<dbReference type="RefSeq" id="WP_124222928.1">
    <property type="nucleotide sequence ID" value="NZ_RKQL01000004.1"/>
</dbReference>
<feature type="compositionally biased region" description="Basic and acidic residues" evidence="1">
    <location>
        <begin position="105"/>
        <end position="114"/>
    </location>
</feature>
<dbReference type="EMBL" id="RKQL01000004">
    <property type="protein sequence ID" value="RPE66783.1"/>
    <property type="molecule type" value="Genomic_DNA"/>
</dbReference>
<comment type="caution">
    <text evidence="4">The sequence shown here is derived from an EMBL/GenBank/DDBJ whole genome shotgun (WGS) entry which is preliminary data.</text>
</comment>
<evidence type="ECO:0000313" key="4">
    <source>
        <dbReference type="EMBL" id="RPE66783.1"/>
    </source>
</evidence>
<accession>A0A3N4U7R7</accession>
<name>A0A3N4U7R7_9BURK</name>
<reference evidence="4 5" key="1">
    <citation type="submission" date="2018-11" db="EMBL/GenBank/DDBJ databases">
        <title>Genomic Encyclopedia of Type Strains, Phase IV (KMG-IV): sequencing the most valuable type-strain genomes for metagenomic binning, comparative biology and taxonomic classification.</title>
        <authorList>
            <person name="Goeker M."/>
        </authorList>
    </citation>
    <scope>NUCLEOTIDE SEQUENCE [LARGE SCALE GENOMIC DNA]</scope>
    <source>
        <strain evidence="4 5">DSM 101684</strain>
    </source>
</reference>
<evidence type="ECO:0000256" key="1">
    <source>
        <dbReference type="SAM" id="MobiDB-lite"/>
    </source>
</evidence>
<feature type="compositionally biased region" description="Low complexity" evidence="1">
    <location>
        <begin position="117"/>
        <end position="127"/>
    </location>
</feature>
<dbReference type="Pfam" id="PF05036">
    <property type="entry name" value="SPOR"/>
    <property type="match status" value="1"/>
</dbReference>
<keyword evidence="2" id="KW-0812">Transmembrane</keyword>
<dbReference type="PANTHER" id="PTHR38687:SF1">
    <property type="entry name" value="CELL DIVISION PROTEIN DEDD"/>
    <property type="match status" value="1"/>
</dbReference>
<dbReference type="PROSITE" id="PS51724">
    <property type="entry name" value="SPOR"/>
    <property type="match status" value="1"/>
</dbReference>
<dbReference type="Proteomes" id="UP000272193">
    <property type="component" value="Unassembled WGS sequence"/>
</dbReference>
<feature type="domain" description="SPOR" evidence="3">
    <location>
        <begin position="142"/>
        <end position="220"/>
    </location>
</feature>
<keyword evidence="2" id="KW-1133">Transmembrane helix</keyword>
<feature type="transmembrane region" description="Helical" evidence="2">
    <location>
        <begin position="12"/>
        <end position="32"/>
    </location>
</feature>
<dbReference type="Gene3D" id="3.30.70.1070">
    <property type="entry name" value="Sporulation related repeat"/>
    <property type="match status" value="1"/>
</dbReference>
<keyword evidence="4" id="KW-0132">Cell division</keyword>